<keyword evidence="2" id="KW-1185">Reference proteome</keyword>
<protein>
    <submittedName>
        <fullName evidence="1">Uncharacterized protein</fullName>
    </submittedName>
</protein>
<organism evidence="1 2">
    <name type="scientific">Hazenella coriacea</name>
    <dbReference type="NCBI Taxonomy" id="1179467"/>
    <lineage>
        <taxon>Bacteria</taxon>
        <taxon>Bacillati</taxon>
        <taxon>Bacillota</taxon>
        <taxon>Bacilli</taxon>
        <taxon>Bacillales</taxon>
        <taxon>Thermoactinomycetaceae</taxon>
        <taxon>Hazenella</taxon>
    </lineage>
</organism>
<reference evidence="1 2" key="1">
    <citation type="submission" date="2019-03" db="EMBL/GenBank/DDBJ databases">
        <title>Genomic Encyclopedia of Type Strains, Phase IV (KMG-IV): sequencing the most valuable type-strain genomes for metagenomic binning, comparative biology and taxonomic classification.</title>
        <authorList>
            <person name="Goeker M."/>
        </authorList>
    </citation>
    <scope>NUCLEOTIDE SEQUENCE [LARGE SCALE GENOMIC DNA]</scope>
    <source>
        <strain evidence="1 2">DSM 45707</strain>
    </source>
</reference>
<dbReference type="AlphaFoldDB" id="A0A4R3L9F4"/>
<comment type="caution">
    <text evidence="1">The sequence shown here is derived from an EMBL/GenBank/DDBJ whole genome shotgun (WGS) entry which is preliminary data.</text>
</comment>
<accession>A0A4R3L9F4</accession>
<dbReference type="EMBL" id="SMAG01000003">
    <property type="protein sequence ID" value="TCS94854.1"/>
    <property type="molecule type" value="Genomic_DNA"/>
</dbReference>
<dbReference type="RefSeq" id="WP_131924234.1">
    <property type="nucleotide sequence ID" value="NZ_SMAG01000003.1"/>
</dbReference>
<evidence type="ECO:0000313" key="1">
    <source>
        <dbReference type="EMBL" id="TCS94854.1"/>
    </source>
</evidence>
<name>A0A4R3L9F4_9BACL</name>
<proteinExistence type="predicted"/>
<sequence length="94" mass="11403">MGYYNHKKKEIYVALNSLTDEQSYNIVETVIHEGRHAYQHYALENPEIHPDHKELELWRKNTRHMGGVYLSPMYDFMYYYQAIERDANQYADQK</sequence>
<dbReference type="Proteomes" id="UP000294937">
    <property type="component" value="Unassembled WGS sequence"/>
</dbReference>
<gene>
    <name evidence="1" type="ORF">EDD58_103277</name>
</gene>
<dbReference type="OrthoDB" id="3035472at2"/>
<evidence type="ECO:0000313" key="2">
    <source>
        <dbReference type="Proteomes" id="UP000294937"/>
    </source>
</evidence>